<dbReference type="SUPFAM" id="SSF56300">
    <property type="entry name" value="Metallo-dependent phosphatases"/>
    <property type="match status" value="1"/>
</dbReference>
<dbReference type="EMBL" id="JABANM010005309">
    <property type="protein sequence ID" value="KAF4747823.1"/>
    <property type="molecule type" value="Genomic_DNA"/>
</dbReference>
<dbReference type="GO" id="GO:0097720">
    <property type="term" value="P:calcineurin-mediated signaling"/>
    <property type="evidence" value="ECO:0007669"/>
    <property type="project" value="InterPro"/>
</dbReference>
<dbReference type="InterPro" id="IPR043360">
    <property type="entry name" value="PP2B"/>
</dbReference>
<dbReference type="Proteomes" id="UP000574390">
    <property type="component" value="Unassembled WGS sequence"/>
</dbReference>
<sequence>AHEAQLEGYKMHRTNEATGFPSVITIFSAPNYCDVYNNKGAVLRFENNTLNILQFNYSKHPYHLPNFMDVFAWSMPFVAEKITEMLFYVLNPQNESGDYARVPDVADEDLPQLPEADLEQLKVARLSSLSEEQNKSVSLAARLHQHMMAEGAKVIEQSREAEASGKAISKEKADRMRKKIQTVSRMMLMFKTLREENETIISLKGVCP</sequence>
<evidence type="ECO:0000313" key="2">
    <source>
        <dbReference type="Proteomes" id="UP000574390"/>
    </source>
</evidence>
<name>A0A7J6TRI7_PEROL</name>
<gene>
    <name evidence="1" type="primary">PPP3CA_1</name>
    <name evidence="1" type="ORF">FOZ62_009140</name>
</gene>
<dbReference type="GO" id="GO:0033192">
    <property type="term" value="F:calmodulin-dependent protein phosphatase activity"/>
    <property type="evidence" value="ECO:0007669"/>
    <property type="project" value="InterPro"/>
</dbReference>
<dbReference type="PANTHER" id="PTHR45673">
    <property type="entry name" value="SERINE/THREONINE-PROTEIN PHOSPHATASE 2B CATALYTIC SUBUNIT 1-RELATED"/>
    <property type="match status" value="1"/>
</dbReference>
<protein>
    <submittedName>
        <fullName evidence="1">Serine/threonine-protein phosphatase 2B catalytic subunit alpha</fullName>
    </submittedName>
</protein>
<dbReference type="InterPro" id="IPR029052">
    <property type="entry name" value="Metallo-depent_PP-like"/>
</dbReference>
<dbReference type="AlphaFoldDB" id="A0A7J6TRI7"/>
<evidence type="ECO:0000313" key="1">
    <source>
        <dbReference type="EMBL" id="KAF4747823.1"/>
    </source>
</evidence>
<organism evidence="1 2">
    <name type="scientific">Perkinsus olseni</name>
    <name type="common">Perkinsus atlanticus</name>
    <dbReference type="NCBI Taxonomy" id="32597"/>
    <lineage>
        <taxon>Eukaryota</taxon>
        <taxon>Sar</taxon>
        <taxon>Alveolata</taxon>
        <taxon>Perkinsozoa</taxon>
        <taxon>Perkinsea</taxon>
        <taxon>Perkinsida</taxon>
        <taxon>Perkinsidae</taxon>
        <taxon>Perkinsus</taxon>
    </lineage>
</organism>
<feature type="non-terminal residue" evidence="1">
    <location>
        <position position="1"/>
    </location>
</feature>
<comment type="caution">
    <text evidence="1">The sequence shown here is derived from an EMBL/GenBank/DDBJ whole genome shotgun (WGS) entry which is preliminary data.</text>
</comment>
<accession>A0A7J6TRI7</accession>
<dbReference type="Gene3D" id="3.60.21.10">
    <property type="match status" value="1"/>
</dbReference>
<reference evidence="1 2" key="1">
    <citation type="submission" date="2020-04" db="EMBL/GenBank/DDBJ databases">
        <title>Perkinsus olseni comparative genomics.</title>
        <authorList>
            <person name="Bogema D.R."/>
        </authorList>
    </citation>
    <scope>NUCLEOTIDE SEQUENCE [LARGE SCALE GENOMIC DNA]</scope>
    <source>
        <strain evidence="1">ATCC PRA-205</strain>
    </source>
</reference>
<feature type="non-terminal residue" evidence="1">
    <location>
        <position position="208"/>
    </location>
</feature>
<proteinExistence type="predicted"/>